<dbReference type="InterPro" id="IPR011055">
    <property type="entry name" value="Dup_hybrid_motif"/>
</dbReference>
<dbReference type="Proteomes" id="UP000647183">
    <property type="component" value="Unassembled WGS sequence"/>
</dbReference>
<dbReference type="InterPro" id="IPR050570">
    <property type="entry name" value="Cell_wall_metabolism_enzyme"/>
</dbReference>
<evidence type="ECO:0000313" key="9">
    <source>
        <dbReference type="Proteomes" id="UP000647183"/>
    </source>
</evidence>
<dbReference type="EMBL" id="JACSQJ010000008">
    <property type="protein sequence ID" value="MBD7988836.1"/>
    <property type="molecule type" value="Genomic_DNA"/>
</dbReference>
<evidence type="ECO:0000256" key="5">
    <source>
        <dbReference type="ARBA" id="ARBA00022833"/>
    </source>
</evidence>
<dbReference type="RefSeq" id="WP_191730006.1">
    <property type="nucleotide sequence ID" value="NZ_JACSQJ010000008.1"/>
</dbReference>
<proteinExistence type="predicted"/>
<organism evidence="8 9">
    <name type="scientific">Luteimonas colneyensis</name>
    <dbReference type="NCBI Taxonomy" id="2762230"/>
    <lineage>
        <taxon>Bacteria</taxon>
        <taxon>Pseudomonadati</taxon>
        <taxon>Pseudomonadota</taxon>
        <taxon>Gammaproteobacteria</taxon>
        <taxon>Lysobacterales</taxon>
        <taxon>Lysobacteraceae</taxon>
        <taxon>Luteimonas</taxon>
    </lineage>
</organism>
<keyword evidence="5" id="KW-0862">Zinc</keyword>
<dbReference type="SUPFAM" id="SSF51261">
    <property type="entry name" value="Duplicated hybrid motif"/>
    <property type="match status" value="1"/>
</dbReference>
<sequence>MRSIAVLLAGLLLAAAAYYLAMPRAERGRIVQVTPTVAEPVTDGDERAADVPVQAEVRDARSSRVDRTRASGAIRPVAVPDPAPAATPAAVAARPSAVPLPSDLVVPVQGVAPSSLSPTFDDDRGEGRVHEALDIMAPAGTPVLAVADGHVEKLFDSDRGGLTMYQFEPTGRYAYYYAHLERYAPGLEEGAALRQGEVIGYVGSTGNADPAAPHLHFAIFLLGPEKRWWEGTPIDPWPLLSGRAP</sequence>
<accession>A0ABR8ULE5</accession>
<dbReference type="PANTHER" id="PTHR21666:SF288">
    <property type="entry name" value="CELL DIVISION PROTEIN YTFB"/>
    <property type="match status" value="1"/>
</dbReference>
<evidence type="ECO:0000256" key="1">
    <source>
        <dbReference type="ARBA" id="ARBA00001947"/>
    </source>
</evidence>
<protein>
    <submittedName>
        <fullName evidence="8">M23 family metallopeptidase</fullName>
    </submittedName>
</protein>
<gene>
    <name evidence="8" type="ORF">H9645_12430</name>
</gene>
<feature type="domain" description="M23ase beta-sheet core" evidence="7">
    <location>
        <begin position="129"/>
        <end position="221"/>
    </location>
</feature>
<dbReference type="Gene3D" id="2.70.70.10">
    <property type="entry name" value="Glucose Permease (Domain IIA)"/>
    <property type="match status" value="1"/>
</dbReference>
<keyword evidence="6" id="KW-0482">Metalloprotease</keyword>
<evidence type="ECO:0000313" key="8">
    <source>
        <dbReference type="EMBL" id="MBD7988836.1"/>
    </source>
</evidence>
<comment type="cofactor">
    <cofactor evidence="1">
        <name>Zn(2+)</name>
        <dbReference type="ChEBI" id="CHEBI:29105"/>
    </cofactor>
</comment>
<evidence type="ECO:0000256" key="4">
    <source>
        <dbReference type="ARBA" id="ARBA00022801"/>
    </source>
</evidence>
<keyword evidence="9" id="KW-1185">Reference proteome</keyword>
<evidence type="ECO:0000256" key="3">
    <source>
        <dbReference type="ARBA" id="ARBA00022723"/>
    </source>
</evidence>
<evidence type="ECO:0000256" key="2">
    <source>
        <dbReference type="ARBA" id="ARBA00022670"/>
    </source>
</evidence>
<dbReference type="CDD" id="cd12797">
    <property type="entry name" value="M23_peptidase"/>
    <property type="match status" value="1"/>
</dbReference>
<keyword evidence="3" id="KW-0479">Metal-binding</keyword>
<keyword evidence="4" id="KW-0378">Hydrolase</keyword>
<keyword evidence="2" id="KW-0645">Protease</keyword>
<dbReference type="InterPro" id="IPR016047">
    <property type="entry name" value="M23ase_b-sheet_dom"/>
</dbReference>
<dbReference type="PANTHER" id="PTHR21666">
    <property type="entry name" value="PEPTIDASE-RELATED"/>
    <property type="match status" value="1"/>
</dbReference>
<reference evidence="8 9" key="1">
    <citation type="submission" date="2020-08" db="EMBL/GenBank/DDBJ databases">
        <title>A Genomic Blueprint of the Chicken Gut Microbiome.</title>
        <authorList>
            <person name="Gilroy R."/>
            <person name="Ravi A."/>
            <person name="Getino M."/>
            <person name="Pursley I."/>
            <person name="Horton D.L."/>
            <person name="Alikhan N.-F."/>
            <person name="Baker D."/>
            <person name="Gharbi K."/>
            <person name="Hall N."/>
            <person name="Watson M."/>
            <person name="Adriaenssens E.M."/>
            <person name="Foster-Nyarko E."/>
            <person name="Jarju S."/>
            <person name="Secka A."/>
            <person name="Antonio M."/>
            <person name="Oren A."/>
            <person name="Chaudhuri R."/>
            <person name="La Ragione R.M."/>
            <person name="Hildebrand F."/>
            <person name="Pallen M.J."/>
        </authorList>
    </citation>
    <scope>NUCLEOTIDE SEQUENCE [LARGE SCALE GENOMIC DNA]</scope>
    <source>
        <strain evidence="8 9">Sa2BVA3</strain>
    </source>
</reference>
<name>A0ABR8ULE5_9GAMM</name>
<comment type="caution">
    <text evidence="8">The sequence shown here is derived from an EMBL/GenBank/DDBJ whole genome shotgun (WGS) entry which is preliminary data.</text>
</comment>
<dbReference type="Pfam" id="PF01551">
    <property type="entry name" value="Peptidase_M23"/>
    <property type="match status" value="1"/>
</dbReference>
<evidence type="ECO:0000256" key="6">
    <source>
        <dbReference type="ARBA" id="ARBA00023049"/>
    </source>
</evidence>
<evidence type="ECO:0000259" key="7">
    <source>
        <dbReference type="Pfam" id="PF01551"/>
    </source>
</evidence>